<keyword evidence="1" id="KW-0812">Transmembrane</keyword>
<evidence type="ECO:0000256" key="1">
    <source>
        <dbReference type="SAM" id="Phobius"/>
    </source>
</evidence>
<organism evidence="2 3">
    <name type="scientific">Psilogramma increta granulovirus</name>
    <dbReference type="NCBI Taxonomy" id="2953508"/>
    <lineage>
        <taxon>Viruses</taxon>
        <taxon>Viruses incertae sedis</taxon>
        <taxon>Naldaviricetes</taxon>
        <taxon>Lefavirales</taxon>
        <taxon>Baculoviridae</taxon>
        <taxon>Betabaculovirus</taxon>
        <taxon>Betabaculovirus psincretae</taxon>
    </lineage>
</organism>
<accession>A0A977XU89</accession>
<keyword evidence="3" id="KW-1185">Reference proteome</keyword>
<dbReference type="Proteomes" id="UP001265762">
    <property type="component" value="Segment"/>
</dbReference>
<feature type="transmembrane region" description="Helical" evidence="1">
    <location>
        <begin position="396"/>
        <end position="414"/>
    </location>
</feature>
<dbReference type="EMBL" id="ON803509">
    <property type="protein sequence ID" value="UXX41917.1"/>
    <property type="molecule type" value="Genomic_DNA"/>
</dbReference>
<keyword evidence="1" id="KW-1133">Transmembrane helix</keyword>
<sequence>MSIHHGYLFIFFTTFLFHSITSNITHTHRYVINRDGAEARFILDDDTDNVRGLYKSNKNHGVGYTIGVYRDNVNLYVEHESPIVRSIPSNYTFYFYNDNNKFYIRNNMCNFLCVDVCGMAFMSPVRYKHYCKFYINSTRTGNVAIFLVNKNGKRRNLKFDAIQNILKIDKTTTDSEEYPFVLKNGPIHHQNECRPIARTVQQILNVNTEECNPLKKNKNKNFSGVGRGGVEVSIKRDDHQYYGMRLIKINDDDNDDDNNIQFLQRNHLFVKHNIIPGVYVLQNAITCEFVCQNSECGVYMSNVNNGQCKVHLMTNRDNSFYVRLHNSNNYNLIYNTTTNMLLFAENDIKSRVKLIPIHKNKDTHRYVCNNLEMMNNRDDDDVGHSTNDCKRFNSNTANVVSLSLFYLFVVLVCLKQVTIKTT</sequence>
<protein>
    <submittedName>
        <fullName evidence="2">Fgf-2</fullName>
    </submittedName>
</protein>
<keyword evidence="1" id="KW-0472">Membrane</keyword>
<evidence type="ECO:0000313" key="3">
    <source>
        <dbReference type="Proteomes" id="UP001265762"/>
    </source>
</evidence>
<name>A0A977XU89_9BBAC</name>
<reference evidence="2" key="1">
    <citation type="journal article" date="2022" name="Virus Res.">
        <title>Genome analysis of Psilogramma increta granulovirus and its intrapopulation diversity.</title>
        <authorList>
            <person name="Zhang H."/>
            <person name="Li L."/>
            <person name="Chen B."/>
            <person name="Zuo Y."/>
            <person name="Wu W."/>
            <person name="Yuan M."/>
            <person name="Yang K."/>
        </authorList>
    </citation>
    <scope>NUCLEOTIDE SEQUENCE</scope>
    <source>
        <strain evidence="2">GZ</strain>
    </source>
</reference>
<evidence type="ECO:0000313" key="2">
    <source>
        <dbReference type="EMBL" id="UXX41917.1"/>
    </source>
</evidence>
<proteinExistence type="predicted"/>